<dbReference type="UniPathway" id="UPA00034">
    <property type="reaction ID" value="UER00025"/>
</dbReference>
<evidence type="ECO:0000256" key="3">
    <source>
        <dbReference type="ARBA" id="ARBA00013080"/>
    </source>
</evidence>
<dbReference type="SUPFAM" id="SSF54506">
    <property type="entry name" value="Diaminopimelate epimerase-like"/>
    <property type="match status" value="2"/>
</dbReference>
<dbReference type="Proteomes" id="UP000198677">
    <property type="component" value="Unassembled WGS sequence"/>
</dbReference>
<dbReference type="EC" id="5.1.1.7" evidence="3 8"/>
<evidence type="ECO:0000313" key="11">
    <source>
        <dbReference type="Proteomes" id="UP000198677"/>
    </source>
</evidence>
<dbReference type="PANTHER" id="PTHR31689:SF0">
    <property type="entry name" value="DIAMINOPIMELATE EPIMERASE"/>
    <property type="match status" value="1"/>
</dbReference>
<gene>
    <name evidence="8" type="primary">dapF</name>
    <name evidence="10" type="ORF">SAMN05444583_101458</name>
</gene>
<evidence type="ECO:0000313" key="10">
    <source>
        <dbReference type="EMBL" id="SEK36410.1"/>
    </source>
</evidence>
<feature type="binding site" evidence="8">
    <location>
        <position position="124"/>
    </location>
    <ligand>
        <name>substrate</name>
    </ligand>
</feature>
<dbReference type="InterPro" id="IPR018510">
    <property type="entry name" value="DAP_epimerase_AS"/>
</dbReference>
<evidence type="ECO:0000256" key="1">
    <source>
        <dbReference type="ARBA" id="ARBA00005196"/>
    </source>
</evidence>
<dbReference type="GO" id="GO:0008837">
    <property type="term" value="F:diaminopimelate epimerase activity"/>
    <property type="evidence" value="ECO:0007669"/>
    <property type="project" value="UniProtKB-UniRule"/>
</dbReference>
<comment type="caution">
    <text evidence="8">Lacks conserved residue(s) required for the propagation of feature annotation.</text>
</comment>
<comment type="function">
    <text evidence="8">Catalyzes the stereoinversion of LL-2,6-diaminopimelate (L,L-DAP) to meso-diaminopimelate (meso-DAP), a precursor of L-lysine and an essential component of the bacterial peptidoglycan.</text>
</comment>
<feature type="binding site" evidence="8">
    <location>
        <position position="209"/>
    </location>
    <ligand>
        <name>substrate</name>
    </ligand>
</feature>
<comment type="pathway">
    <text evidence="1 8">Amino-acid biosynthesis; L-lysine biosynthesis via DAP pathway; DL-2,6-diaminopimelate from LL-2,6-diaminopimelate: step 1/1.</text>
</comment>
<feature type="active site" description="Proton donor" evidence="8">
    <location>
        <position position="133"/>
    </location>
</feature>
<dbReference type="Gene3D" id="3.10.310.10">
    <property type="entry name" value="Diaminopimelate Epimerase, Chain A, domain 1"/>
    <property type="match status" value="2"/>
</dbReference>
<accession>A0A1H7GIR9</accession>
<comment type="similarity">
    <text evidence="2 8">Belongs to the diaminopimelate epimerase family.</text>
</comment>
<evidence type="ECO:0000256" key="6">
    <source>
        <dbReference type="ARBA" id="ARBA00023235"/>
    </source>
</evidence>
<evidence type="ECO:0000256" key="7">
    <source>
        <dbReference type="ARBA" id="ARBA00051712"/>
    </source>
</evidence>
<feature type="binding site" evidence="8">
    <location>
        <position position="245"/>
    </location>
    <ligand>
        <name>substrate</name>
    </ligand>
</feature>
<keyword evidence="8" id="KW-0963">Cytoplasm</keyword>
<keyword evidence="6 8" id="KW-0413">Isomerase</keyword>
<proteinExistence type="inferred from homology"/>
<reference evidence="11" key="1">
    <citation type="submission" date="2016-10" db="EMBL/GenBank/DDBJ databases">
        <authorList>
            <person name="Varghese N."/>
            <person name="Submissions S."/>
        </authorList>
    </citation>
    <scope>NUCLEOTIDE SEQUENCE [LARGE SCALE GENOMIC DNA]</scope>
    <source>
        <strain evidence="11">DSM 44675</strain>
    </source>
</reference>
<dbReference type="GO" id="GO:0005829">
    <property type="term" value="C:cytosol"/>
    <property type="evidence" value="ECO:0007669"/>
    <property type="project" value="TreeGrafter"/>
</dbReference>
<keyword evidence="11" id="KW-1185">Reference proteome</keyword>
<evidence type="ECO:0000256" key="2">
    <source>
        <dbReference type="ARBA" id="ARBA00010219"/>
    </source>
</evidence>
<feature type="binding site" evidence="8">
    <location>
        <begin position="273"/>
        <end position="274"/>
    </location>
    <ligand>
        <name>substrate</name>
    </ligand>
</feature>
<keyword evidence="5 8" id="KW-0457">Lysine biosynthesis</keyword>
<feature type="site" description="Could be important to modulate the pK values of the two catalytic cysteine residues" evidence="8">
    <location>
        <position position="211"/>
    </location>
</feature>
<name>A0A1H7GIR9_9NOCA</name>
<feature type="binding site" evidence="8">
    <location>
        <begin position="134"/>
        <end position="135"/>
    </location>
    <ligand>
        <name>substrate</name>
    </ligand>
</feature>
<comment type="subunit">
    <text evidence="8">Homodimer.</text>
</comment>
<feature type="binding site" evidence="8">
    <location>
        <begin position="263"/>
        <end position="264"/>
    </location>
    <ligand>
        <name>substrate</name>
    </ligand>
</feature>
<dbReference type="HAMAP" id="MF_00197">
    <property type="entry name" value="DAP_epimerase"/>
    <property type="match status" value="1"/>
</dbReference>
<protein>
    <recommendedName>
        <fullName evidence="3 8">Diaminopimelate epimerase</fullName>
        <shortName evidence="8">DAP epimerase</shortName>
        <ecNumber evidence="3 8">5.1.1.7</ecNumber>
    </recommendedName>
    <alternativeName>
        <fullName evidence="8">PLP-independent amino acid racemase</fullName>
    </alternativeName>
</protein>
<feature type="site" description="Could be important to modulate the pK values of the two catalytic cysteine residues" evidence="8">
    <location>
        <position position="263"/>
    </location>
</feature>
<dbReference type="GO" id="GO:0009089">
    <property type="term" value="P:lysine biosynthetic process via diaminopimelate"/>
    <property type="evidence" value="ECO:0007669"/>
    <property type="project" value="UniProtKB-UniRule"/>
</dbReference>
<comment type="catalytic activity">
    <reaction evidence="7 8">
        <text>(2S,6S)-2,6-diaminopimelate = meso-2,6-diaminopimelate</text>
        <dbReference type="Rhea" id="RHEA:15393"/>
        <dbReference type="ChEBI" id="CHEBI:57609"/>
        <dbReference type="ChEBI" id="CHEBI:57791"/>
        <dbReference type="EC" id="5.1.1.7"/>
    </reaction>
</comment>
<dbReference type="PANTHER" id="PTHR31689">
    <property type="entry name" value="DIAMINOPIMELATE EPIMERASE, CHLOROPLASTIC"/>
    <property type="match status" value="1"/>
</dbReference>
<sequence length="335" mass="34769">MSDEWDSDWTSRPDGSAAALAGRLAARMALFAGVGEPYPPLGSMIGMEFSKGHGTENDFVVLPDLDARLDLRADRVAALCDRRRGLGADGVLRVARAGALRAAGVLDALPEGVGDDDWFMDYRNGDGSIAEMCGNGVRVFAHYLRATGLEGAAEFVVGSRAGARPVVVHSCDGWTADVSVGMGTVTELGTSSATVGGQTFTGLGIDVGNPHLACVEDSLTADKLAALDLTAAPQFAADFFPHGVNIEILTPLVDGVVDMRVYERGVGETRSCGTGTVAAAAAALRADGREEGEVRVRVPGGEVLVAVRDGAAELRGPSVLVGSGRIDDDWWNALA</sequence>
<evidence type="ECO:0000256" key="9">
    <source>
        <dbReference type="PROSITE-ProRule" id="PRU10125"/>
    </source>
</evidence>
<feature type="active site" evidence="9">
    <location>
        <position position="133"/>
    </location>
</feature>
<evidence type="ECO:0000256" key="5">
    <source>
        <dbReference type="ARBA" id="ARBA00023154"/>
    </source>
</evidence>
<feature type="active site" description="Proton acceptor" evidence="8">
    <location>
        <position position="272"/>
    </location>
</feature>
<dbReference type="InterPro" id="IPR001653">
    <property type="entry name" value="DAP_epimerase_DapF"/>
</dbReference>
<comment type="subcellular location">
    <subcellularLocation>
        <location evidence="8">Cytoplasm</location>
    </subcellularLocation>
</comment>
<keyword evidence="4 8" id="KW-0028">Amino-acid biosynthesis</keyword>
<organism evidence="10 11">
    <name type="scientific">Rhodococcus maanshanensis</name>
    <dbReference type="NCBI Taxonomy" id="183556"/>
    <lineage>
        <taxon>Bacteria</taxon>
        <taxon>Bacillati</taxon>
        <taxon>Actinomycetota</taxon>
        <taxon>Actinomycetes</taxon>
        <taxon>Mycobacteriales</taxon>
        <taxon>Nocardiaceae</taxon>
        <taxon>Rhodococcus</taxon>
    </lineage>
</organism>
<feature type="binding site" evidence="8">
    <location>
        <position position="57"/>
    </location>
    <ligand>
        <name>substrate</name>
    </ligand>
</feature>
<dbReference type="NCBIfam" id="TIGR00652">
    <property type="entry name" value="DapF"/>
    <property type="match status" value="1"/>
</dbReference>
<dbReference type="Pfam" id="PF01678">
    <property type="entry name" value="DAP_epimerase"/>
    <property type="match status" value="2"/>
</dbReference>
<dbReference type="PROSITE" id="PS01326">
    <property type="entry name" value="DAP_EPIMERASE"/>
    <property type="match status" value="1"/>
</dbReference>
<dbReference type="EMBL" id="FOAW01000001">
    <property type="protein sequence ID" value="SEK36410.1"/>
    <property type="molecule type" value="Genomic_DNA"/>
</dbReference>
<evidence type="ECO:0000256" key="4">
    <source>
        <dbReference type="ARBA" id="ARBA00022605"/>
    </source>
</evidence>
<dbReference type="AlphaFoldDB" id="A0A1H7GIR9"/>
<evidence type="ECO:0000256" key="8">
    <source>
        <dbReference type="HAMAP-Rule" id="MF_00197"/>
    </source>
</evidence>